<sequence length="363" mass="38095">MSVAVCLLLYGFTVAVLAPRVLCRFTRDGTAPRLGVVAWLIAIVSVGVSAVLAVLVFVADGIRDLANPGGPGVLDECFLQLHDAAIGRYGGIVQVGLLALTGAAAVAGSTLAYKLIRTLLHARNTTYEHSRMARIAGRHHGGLDAVVIDVDEPVAYCVAGSPPTIVVTEGIIAALEDRHLLAVLAHERAHLRGRHHLLLALTRGLVSVFPHIALFRTAAREVALLIEMCADDAAARTHGHRTVLEALIALSHGRETAGVLGAASVGVEARIARLATPADPAQRVRARLHISTATALVTIGPLVAALLAAVGIAICADEERGEGIAFGHHRTDGISLAITPFGCDEHRSIDAAKMLVPIERRAR</sequence>
<dbReference type="GO" id="GO:0004222">
    <property type="term" value="F:metalloendopeptidase activity"/>
    <property type="evidence" value="ECO:0007669"/>
    <property type="project" value="InterPro"/>
</dbReference>
<reference evidence="9 10" key="1">
    <citation type="submission" date="2019-03" db="EMBL/GenBank/DDBJ databases">
        <title>Genomic Encyclopedia of Type Strains, Phase IV (KMG-IV): sequencing the most valuable type-strain genomes for metagenomic binning, comparative biology and taxonomic classification.</title>
        <authorList>
            <person name="Goeker M."/>
        </authorList>
    </citation>
    <scope>NUCLEOTIDE SEQUENCE [LARGE SCALE GENOMIC DNA]</scope>
    <source>
        <strain evidence="9 10">DSM 44496</strain>
    </source>
</reference>
<evidence type="ECO:0000259" key="8">
    <source>
        <dbReference type="Pfam" id="PF01435"/>
    </source>
</evidence>
<protein>
    <submittedName>
        <fullName evidence="9">Peptidase M48-like protein</fullName>
    </submittedName>
</protein>
<dbReference type="CDD" id="cd07326">
    <property type="entry name" value="M56_BlaR1_MecR1_like"/>
    <property type="match status" value="1"/>
</dbReference>
<comment type="cofactor">
    <cofactor evidence="6">
        <name>Zn(2+)</name>
        <dbReference type="ChEBI" id="CHEBI:29105"/>
    </cofactor>
    <text evidence="6">Binds 1 zinc ion per subunit.</text>
</comment>
<comment type="caution">
    <text evidence="9">The sequence shown here is derived from an EMBL/GenBank/DDBJ whole genome shotgun (WGS) entry which is preliminary data.</text>
</comment>
<name>A0A4R6PJM8_NOCIG</name>
<evidence type="ECO:0000313" key="9">
    <source>
        <dbReference type="EMBL" id="TDP38624.1"/>
    </source>
</evidence>
<dbReference type="GO" id="GO:0046872">
    <property type="term" value="F:metal ion binding"/>
    <property type="evidence" value="ECO:0007669"/>
    <property type="project" value="UniProtKB-KW"/>
</dbReference>
<proteinExistence type="inferred from homology"/>
<keyword evidence="7" id="KW-0812">Transmembrane</keyword>
<dbReference type="Pfam" id="PF01435">
    <property type="entry name" value="Peptidase_M48"/>
    <property type="match status" value="1"/>
</dbReference>
<feature type="transmembrane region" description="Helical" evidence="7">
    <location>
        <begin position="293"/>
        <end position="314"/>
    </location>
</feature>
<organism evidence="9 10">
    <name type="scientific">Nocardia ignorata</name>
    <dbReference type="NCBI Taxonomy" id="145285"/>
    <lineage>
        <taxon>Bacteria</taxon>
        <taxon>Bacillati</taxon>
        <taxon>Actinomycetota</taxon>
        <taxon>Actinomycetes</taxon>
        <taxon>Mycobacteriales</taxon>
        <taxon>Nocardiaceae</taxon>
        <taxon>Nocardia</taxon>
    </lineage>
</organism>
<dbReference type="AlphaFoldDB" id="A0A4R6PJM8"/>
<keyword evidence="3 6" id="KW-0378">Hydrolase</keyword>
<evidence type="ECO:0000256" key="4">
    <source>
        <dbReference type="ARBA" id="ARBA00022833"/>
    </source>
</evidence>
<evidence type="ECO:0000256" key="6">
    <source>
        <dbReference type="RuleBase" id="RU003983"/>
    </source>
</evidence>
<evidence type="ECO:0000256" key="3">
    <source>
        <dbReference type="ARBA" id="ARBA00022801"/>
    </source>
</evidence>
<evidence type="ECO:0000313" key="10">
    <source>
        <dbReference type="Proteomes" id="UP000295087"/>
    </source>
</evidence>
<feature type="domain" description="Peptidase M48" evidence="8">
    <location>
        <begin position="130"/>
        <end position="221"/>
    </location>
</feature>
<keyword evidence="5 6" id="KW-0482">Metalloprotease</keyword>
<dbReference type="PANTHER" id="PTHR34978">
    <property type="entry name" value="POSSIBLE SENSOR-TRANSDUCER PROTEIN BLAR"/>
    <property type="match status" value="1"/>
</dbReference>
<dbReference type="InterPro" id="IPR052173">
    <property type="entry name" value="Beta-lactam_resp_regulator"/>
</dbReference>
<comment type="similarity">
    <text evidence="6">Belongs to the peptidase M48 family.</text>
</comment>
<evidence type="ECO:0000256" key="7">
    <source>
        <dbReference type="SAM" id="Phobius"/>
    </source>
</evidence>
<dbReference type="EMBL" id="SNXK01000003">
    <property type="protein sequence ID" value="TDP38624.1"/>
    <property type="molecule type" value="Genomic_DNA"/>
</dbReference>
<dbReference type="Proteomes" id="UP000295087">
    <property type="component" value="Unassembled WGS sequence"/>
</dbReference>
<keyword evidence="7" id="KW-0472">Membrane</keyword>
<feature type="transmembrane region" description="Helical" evidence="7">
    <location>
        <begin position="39"/>
        <end position="59"/>
    </location>
</feature>
<accession>A0A4R6PJM8</accession>
<dbReference type="Gene3D" id="3.30.2010.10">
    <property type="entry name" value="Metalloproteases ('zincins'), catalytic domain"/>
    <property type="match status" value="1"/>
</dbReference>
<dbReference type="PANTHER" id="PTHR34978:SF3">
    <property type="entry name" value="SLR0241 PROTEIN"/>
    <property type="match status" value="1"/>
</dbReference>
<keyword evidence="7" id="KW-1133">Transmembrane helix</keyword>
<dbReference type="InterPro" id="IPR001915">
    <property type="entry name" value="Peptidase_M48"/>
</dbReference>
<keyword evidence="4 6" id="KW-0862">Zinc</keyword>
<keyword evidence="2" id="KW-0479">Metal-binding</keyword>
<evidence type="ECO:0000256" key="1">
    <source>
        <dbReference type="ARBA" id="ARBA00022670"/>
    </source>
</evidence>
<dbReference type="GO" id="GO:0006508">
    <property type="term" value="P:proteolysis"/>
    <property type="evidence" value="ECO:0007669"/>
    <property type="project" value="UniProtKB-KW"/>
</dbReference>
<gene>
    <name evidence="9" type="ORF">DFR75_103281</name>
</gene>
<evidence type="ECO:0000256" key="5">
    <source>
        <dbReference type="ARBA" id="ARBA00023049"/>
    </source>
</evidence>
<keyword evidence="1 6" id="KW-0645">Protease</keyword>
<keyword evidence="10" id="KW-1185">Reference proteome</keyword>
<evidence type="ECO:0000256" key="2">
    <source>
        <dbReference type="ARBA" id="ARBA00022723"/>
    </source>
</evidence>